<organism evidence="3 4">
    <name type="scientific">Comamonas guangdongensis</name>
    <dbReference type="NCBI Taxonomy" id="510515"/>
    <lineage>
        <taxon>Bacteria</taxon>
        <taxon>Pseudomonadati</taxon>
        <taxon>Pseudomonadota</taxon>
        <taxon>Betaproteobacteria</taxon>
        <taxon>Burkholderiales</taxon>
        <taxon>Comamonadaceae</taxon>
        <taxon>Comamonas</taxon>
    </lineage>
</organism>
<dbReference type="EMBL" id="JBFYGN010000006">
    <property type="protein sequence ID" value="MEX8192574.1"/>
    <property type="molecule type" value="Genomic_DNA"/>
</dbReference>
<dbReference type="Proteomes" id="UP001561046">
    <property type="component" value="Unassembled WGS sequence"/>
</dbReference>
<dbReference type="InterPro" id="IPR000073">
    <property type="entry name" value="AB_hydrolase_1"/>
</dbReference>
<feature type="transmembrane region" description="Helical" evidence="1">
    <location>
        <begin position="31"/>
        <end position="53"/>
    </location>
</feature>
<gene>
    <name evidence="3" type="ORF">AB6724_06955</name>
</gene>
<keyword evidence="4" id="KW-1185">Reference proteome</keyword>
<reference evidence="3 4" key="1">
    <citation type="journal article" date="2013" name="Int. J. Syst. Evol. Microbiol.">
        <title>Comamonas guangdongensis sp. nov., isolated from subterranean forest sediment, and emended description of the genus Comamonas.</title>
        <authorList>
            <person name="Zhang J."/>
            <person name="Wang Y."/>
            <person name="Zhou S."/>
            <person name="Wu C."/>
            <person name="He J."/>
            <person name="Li F."/>
        </authorList>
    </citation>
    <scope>NUCLEOTIDE SEQUENCE [LARGE SCALE GENOMIC DNA]</scope>
    <source>
        <strain evidence="3 4">CCTCC AB2011133</strain>
    </source>
</reference>
<evidence type="ECO:0000313" key="4">
    <source>
        <dbReference type="Proteomes" id="UP001561046"/>
    </source>
</evidence>
<keyword evidence="1" id="KW-1133">Transmembrane helix</keyword>
<comment type="caution">
    <text evidence="3">The sequence shown here is derived from an EMBL/GenBank/DDBJ whole genome shotgun (WGS) entry which is preliminary data.</text>
</comment>
<protein>
    <submittedName>
        <fullName evidence="3">Esterase/lipase family protein</fullName>
    </submittedName>
</protein>
<evidence type="ECO:0000313" key="3">
    <source>
        <dbReference type="EMBL" id="MEX8192574.1"/>
    </source>
</evidence>
<name>A0ABV3ZTT0_9BURK</name>
<accession>A0ABV3ZTT0</accession>
<keyword evidence="1" id="KW-0472">Membrane</keyword>
<feature type="domain" description="AB hydrolase-1" evidence="2">
    <location>
        <begin position="116"/>
        <end position="242"/>
    </location>
</feature>
<evidence type="ECO:0000256" key="1">
    <source>
        <dbReference type="SAM" id="Phobius"/>
    </source>
</evidence>
<feature type="transmembrane region" description="Helical" evidence="1">
    <location>
        <begin position="5"/>
        <end position="25"/>
    </location>
</feature>
<dbReference type="Pfam" id="PF12697">
    <property type="entry name" value="Abhydrolase_6"/>
    <property type="match status" value="1"/>
</dbReference>
<dbReference type="InterPro" id="IPR029058">
    <property type="entry name" value="AB_hydrolase_fold"/>
</dbReference>
<keyword evidence="1" id="KW-0812">Transmembrane</keyword>
<evidence type="ECO:0000259" key="2">
    <source>
        <dbReference type="Pfam" id="PF12697"/>
    </source>
</evidence>
<dbReference type="Gene3D" id="3.40.50.1820">
    <property type="entry name" value="alpha/beta hydrolase"/>
    <property type="match status" value="1"/>
</dbReference>
<dbReference type="SUPFAM" id="SSF53474">
    <property type="entry name" value="alpha/beta-Hydrolases"/>
    <property type="match status" value="1"/>
</dbReference>
<dbReference type="RefSeq" id="WP_369337777.1">
    <property type="nucleotide sequence ID" value="NZ_JBFYGN010000006.1"/>
</dbReference>
<sequence>MNAWFWRCVVAGSLLSAVLWCSYWWSRCAVMALAGVLLLASAAGLQLGVQMLLMRRLLRRRAVALPPPAVAFRAWLGEWRCALQIFGWQIPFREHAQPDALSAAVLGASPQGRVGMVLVHGYFCNRGVWNRWLRGLRARGIPCAAMTLEPAHGGTMDEMVGDLDRSVKAMVRATGRAPLLVAHSMGGLVVRAWLKTLSARERAQCAAHVVTIATPHRGAWLGRFAQRLPARDMREHSAWLQQLGLPPEDVGFSCWCSSSDNIVYPPDLAVLSRARVHQVDDAAHIQLLCDARVWRHCLQLNAELQGGPNQTMGLAAGGGS</sequence>
<proteinExistence type="predicted"/>